<evidence type="ECO:0000256" key="7">
    <source>
        <dbReference type="SAM" id="Phobius"/>
    </source>
</evidence>
<dbReference type="RefSeq" id="WP_004072384.1">
    <property type="nucleotide sequence ID" value="NZ_CM001488.1"/>
</dbReference>
<dbReference type="Proteomes" id="UP000005778">
    <property type="component" value="Chromosome"/>
</dbReference>
<organism evidence="9 10">
    <name type="scientific">Desulfobacter postgatei 2ac9</name>
    <dbReference type="NCBI Taxonomy" id="879212"/>
    <lineage>
        <taxon>Bacteria</taxon>
        <taxon>Pseudomonadati</taxon>
        <taxon>Thermodesulfobacteriota</taxon>
        <taxon>Desulfobacteria</taxon>
        <taxon>Desulfobacterales</taxon>
        <taxon>Desulfobacteraceae</taxon>
        <taxon>Desulfobacter</taxon>
    </lineage>
</organism>
<proteinExistence type="predicted"/>
<dbReference type="InterPro" id="IPR004869">
    <property type="entry name" value="MMPL_dom"/>
</dbReference>
<evidence type="ECO:0000256" key="6">
    <source>
        <dbReference type="SAM" id="MobiDB-lite"/>
    </source>
</evidence>
<name>I5B1G0_9BACT</name>
<dbReference type="Gene3D" id="3.40.50.150">
    <property type="entry name" value="Vaccinia Virus protein VP39"/>
    <property type="match status" value="1"/>
</dbReference>
<feature type="transmembrane region" description="Helical" evidence="7">
    <location>
        <begin position="320"/>
        <end position="343"/>
    </location>
</feature>
<dbReference type="STRING" id="879212.DespoDRAFT_01375"/>
<dbReference type="InterPro" id="IPR050545">
    <property type="entry name" value="Mycobact_MmpL"/>
</dbReference>
<gene>
    <name evidence="9" type="ORF">DespoDRAFT_01375</name>
</gene>
<dbReference type="eggNOG" id="COG4258">
    <property type="taxonomic scope" value="Bacteria"/>
</dbReference>
<keyword evidence="3 7" id="KW-0812">Transmembrane</keyword>
<dbReference type="InterPro" id="IPR029063">
    <property type="entry name" value="SAM-dependent_MTases_sf"/>
</dbReference>
<feature type="transmembrane region" description="Helical" evidence="7">
    <location>
        <begin position="711"/>
        <end position="732"/>
    </location>
</feature>
<dbReference type="CDD" id="cd02440">
    <property type="entry name" value="AdoMet_MTases"/>
    <property type="match status" value="1"/>
</dbReference>
<reference evidence="9 10" key="2">
    <citation type="submission" date="2012-02" db="EMBL/GenBank/DDBJ databases">
        <title>Improved High-Quality Draft sequence of Desulfobacter postgatei 2ac9.</title>
        <authorList>
            <consortium name="US DOE Joint Genome Institute"/>
            <person name="Lucas S."/>
            <person name="Han J."/>
            <person name="Lapidus A."/>
            <person name="Cheng J.-F."/>
            <person name="Goodwin L."/>
            <person name="Pitluck S."/>
            <person name="Peters L."/>
            <person name="Ovchinnikova G."/>
            <person name="Held B."/>
            <person name="Detter J.C."/>
            <person name="Han C."/>
            <person name="Tapia R."/>
            <person name="Land M."/>
            <person name="Hauser L."/>
            <person name="Kyrpides N."/>
            <person name="Ivanova N."/>
            <person name="Pagani I."/>
            <person name="Orellana R."/>
            <person name="Lovley D."/>
            <person name="Woyke T."/>
        </authorList>
    </citation>
    <scope>NUCLEOTIDE SEQUENCE [LARGE SCALE GENOMIC DNA]</scope>
    <source>
        <strain evidence="9 10">2ac9</strain>
    </source>
</reference>
<dbReference type="GO" id="GO:0005886">
    <property type="term" value="C:plasma membrane"/>
    <property type="evidence" value="ECO:0007669"/>
    <property type="project" value="UniProtKB-SubCell"/>
</dbReference>
<feature type="transmembrane region" description="Helical" evidence="7">
    <location>
        <begin position="653"/>
        <end position="678"/>
    </location>
</feature>
<dbReference type="PANTHER" id="PTHR33406">
    <property type="entry name" value="MEMBRANE PROTEIN MJ1562-RELATED"/>
    <property type="match status" value="1"/>
</dbReference>
<dbReference type="Pfam" id="PF03176">
    <property type="entry name" value="MMPL"/>
    <property type="match status" value="1"/>
</dbReference>
<keyword evidence="4 7" id="KW-1133">Transmembrane helix</keyword>
<dbReference type="EMBL" id="CM001488">
    <property type="protein sequence ID" value="EIM63323.1"/>
    <property type="molecule type" value="Genomic_DNA"/>
</dbReference>
<dbReference type="HOGENOM" id="CLU_292004_0_0_7"/>
<evidence type="ECO:0000259" key="8">
    <source>
        <dbReference type="Pfam" id="PF03176"/>
    </source>
</evidence>
<evidence type="ECO:0000256" key="4">
    <source>
        <dbReference type="ARBA" id="ARBA00022989"/>
    </source>
</evidence>
<dbReference type="AlphaFoldDB" id="I5B1G0"/>
<feature type="transmembrane region" description="Helical" evidence="7">
    <location>
        <begin position="752"/>
        <end position="772"/>
    </location>
</feature>
<protein>
    <submittedName>
        <fullName evidence="9">MMPL family</fullName>
    </submittedName>
</protein>
<feature type="transmembrane region" description="Helical" evidence="7">
    <location>
        <begin position="778"/>
        <end position="797"/>
    </location>
</feature>
<evidence type="ECO:0000256" key="5">
    <source>
        <dbReference type="ARBA" id="ARBA00023136"/>
    </source>
</evidence>
<sequence>MVNSKKGDKQLNIALLIITILAAAFMLFVSFQRLYVETDITASLPTHNRVIHDALDFFDHHPLQDQVIISASLGTRDPERLVKLAAMVEEQLWASGLFSRVGMDHYQQIMPELITQVVKTLPFQFTRTQLENRIRPLLSPDAVRETLSQTHDRLLSLEEVGTSEFIALDPLGLKNIVLARLKSLAPVDKFNFYQGKLLSPDSRHCLIIATPKGSGTDSKFATRTMDLIHAVQTLAQTAFSRPDEHAVLTSVGAFRAAYDNEKIIKHDVQNAILIATAAITLLLFLAFPRPWIGLLALVPAMFGTIAGLFTYSLLYDSISLIVLGFGGAIISITIDHGITYLLFLDQPQKTFGRQASTEVRAVGLIATLTTVCAFLSLGMSDFKILEELGKFTALGMGFSFVFIHSLFPRIVPMLRPAKARRLPLKGLVNTLILPGNRGAWFALALTLVLVWFAWPVFHVDLSAMSTVSRETRDADTAFYETWGKGFTGKSHLMLTADSVKKLQDLSDRLSDRVSAVQTQGVPASGTILSMIFPGEAKKKENYQAWVQFWGDERVTALKQTLIREADRLGFTRDAFDPFLGLLAPANPPDGPVAIPQALYSMMGISQPRDNRGHWIWTTSLMRNPDVDEKSFYDAFSSIATVFEPQLFSDTLGAILYTTFTKMFFIIAGAVLILLFIFFLDIRLTIITMLPVFFAFICTLGTMKLLGHNLDIPALMLSIIVFGIGIDFSLFFVRAYQRYRDESHPSVELIRLAVFMAGVSTMIGFGVMCMATHSLLQSAGLASLLGIGFCLGGAFLILPPLLRRYFILQTAESPRGKGSLPEPQEDQNQETGTPAPSRILARYRTAEAYPRMFARFKLQLDPMFRELPGILAGRDNVLRIMDIGTGLGVPACFLLERFPHARIFGLEPDPESQRISAMAVSDRGSVALGSAPDLPTVSEPIHMALMLDMSHFLTPDEFRLTLKRIRATMAPEGVLIIRAIIPPAGKPTRIWIIEALKLKLKGVVPHYLSVQAITDLINEADFRMEHTQISGNNPETVWFVAKVSP</sequence>
<dbReference type="OrthoDB" id="9780358at2"/>
<dbReference type="SUPFAM" id="SSF82866">
    <property type="entry name" value="Multidrug efflux transporter AcrB transmembrane domain"/>
    <property type="match status" value="2"/>
</dbReference>
<keyword evidence="5 7" id="KW-0472">Membrane</keyword>
<keyword evidence="10" id="KW-1185">Reference proteome</keyword>
<feature type="transmembrane region" description="Helical" evidence="7">
    <location>
        <begin position="685"/>
        <end position="705"/>
    </location>
</feature>
<feature type="transmembrane region" description="Helical" evidence="7">
    <location>
        <begin position="391"/>
        <end position="411"/>
    </location>
</feature>
<evidence type="ECO:0000256" key="1">
    <source>
        <dbReference type="ARBA" id="ARBA00004651"/>
    </source>
</evidence>
<accession>I5B1G0</accession>
<feature type="transmembrane region" description="Helical" evidence="7">
    <location>
        <begin position="359"/>
        <end position="379"/>
    </location>
</feature>
<dbReference type="PANTHER" id="PTHR33406:SF13">
    <property type="entry name" value="MEMBRANE PROTEIN YDFJ"/>
    <property type="match status" value="1"/>
</dbReference>
<dbReference type="Gene3D" id="1.20.1640.10">
    <property type="entry name" value="Multidrug efflux transporter AcrB transmembrane domain"/>
    <property type="match status" value="2"/>
</dbReference>
<reference evidence="9 10" key="1">
    <citation type="submission" date="2011-09" db="EMBL/GenBank/DDBJ databases">
        <authorList>
            <consortium name="US DOE Joint Genome Institute (JGI-PGF)"/>
            <person name="Lucas S."/>
            <person name="Han J."/>
            <person name="Lapidus A."/>
            <person name="Cheng J.-F."/>
            <person name="Goodwin L."/>
            <person name="Pitluck S."/>
            <person name="Peters L."/>
            <person name="Land M.L."/>
            <person name="Hauser L."/>
            <person name="Orellana R."/>
            <person name="Lovley D."/>
            <person name="Woyke T.J."/>
        </authorList>
    </citation>
    <scope>NUCLEOTIDE SEQUENCE [LARGE SCALE GENOMIC DNA]</scope>
    <source>
        <strain evidence="9 10">2ac9</strain>
    </source>
</reference>
<comment type="subcellular location">
    <subcellularLocation>
        <location evidence="1">Cell membrane</location>
        <topology evidence="1">Multi-pass membrane protein</topology>
    </subcellularLocation>
</comment>
<feature type="transmembrane region" description="Helical" evidence="7">
    <location>
        <begin position="268"/>
        <end position="287"/>
    </location>
</feature>
<feature type="domain" description="Membrane transport protein MMPL" evidence="8">
    <location>
        <begin position="193"/>
        <end position="414"/>
    </location>
</feature>
<evidence type="ECO:0000313" key="10">
    <source>
        <dbReference type="Proteomes" id="UP000005778"/>
    </source>
</evidence>
<evidence type="ECO:0000256" key="2">
    <source>
        <dbReference type="ARBA" id="ARBA00022475"/>
    </source>
</evidence>
<feature type="region of interest" description="Disordered" evidence="6">
    <location>
        <begin position="813"/>
        <end position="836"/>
    </location>
</feature>
<feature type="transmembrane region" description="Helical" evidence="7">
    <location>
        <begin position="294"/>
        <end position="314"/>
    </location>
</feature>
<dbReference type="eggNOG" id="COG0500">
    <property type="taxonomic scope" value="Bacteria"/>
</dbReference>
<feature type="transmembrane region" description="Helical" evidence="7">
    <location>
        <begin position="12"/>
        <end position="31"/>
    </location>
</feature>
<evidence type="ECO:0000313" key="9">
    <source>
        <dbReference type="EMBL" id="EIM63323.1"/>
    </source>
</evidence>
<feature type="transmembrane region" description="Helical" evidence="7">
    <location>
        <begin position="439"/>
        <end position="457"/>
    </location>
</feature>
<keyword evidence="2" id="KW-1003">Cell membrane</keyword>
<dbReference type="SUPFAM" id="SSF53335">
    <property type="entry name" value="S-adenosyl-L-methionine-dependent methyltransferases"/>
    <property type="match status" value="1"/>
</dbReference>
<evidence type="ECO:0000256" key="3">
    <source>
        <dbReference type="ARBA" id="ARBA00022692"/>
    </source>
</evidence>